<keyword evidence="2" id="KW-1185">Reference proteome</keyword>
<reference evidence="1" key="1">
    <citation type="submission" date="2019-08" db="EMBL/GenBank/DDBJ databases">
        <authorList>
            <person name="Liu F."/>
        </authorList>
    </citation>
    <scope>NUCLEOTIDE SEQUENCE [LARGE SCALE GENOMIC DNA]</scope>
    <source>
        <strain evidence="1">PA1801</strain>
        <tissue evidence="1">Leaf</tissue>
    </source>
</reference>
<dbReference type="EMBL" id="SMMG02000006">
    <property type="protein sequence ID" value="KAA3470115.1"/>
    <property type="molecule type" value="Genomic_DNA"/>
</dbReference>
<organism evidence="1 2">
    <name type="scientific">Gossypium australe</name>
    <dbReference type="NCBI Taxonomy" id="47621"/>
    <lineage>
        <taxon>Eukaryota</taxon>
        <taxon>Viridiplantae</taxon>
        <taxon>Streptophyta</taxon>
        <taxon>Embryophyta</taxon>
        <taxon>Tracheophyta</taxon>
        <taxon>Spermatophyta</taxon>
        <taxon>Magnoliopsida</taxon>
        <taxon>eudicotyledons</taxon>
        <taxon>Gunneridae</taxon>
        <taxon>Pentapetalae</taxon>
        <taxon>rosids</taxon>
        <taxon>malvids</taxon>
        <taxon>Malvales</taxon>
        <taxon>Malvaceae</taxon>
        <taxon>Malvoideae</taxon>
        <taxon>Gossypium</taxon>
    </lineage>
</organism>
<protein>
    <submittedName>
        <fullName evidence="1">Retrotransposon protein</fullName>
    </submittedName>
</protein>
<sequence>MTDVIIGSTHSYIVSDLANELGIPVETIRQGMIVISSLGESVLVDHVSVDSLEVCFSCGFYGVSISWVLCDSRNGFVGQAWGKDRFGDEATYLEG</sequence>
<dbReference type="AlphaFoldDB" id="A0A5B6VM17"/>
<dbReference type="Proteomes" id="UP000325315">
    <property type="component" value="Unassembled WGS sequence"/>
</dbReference>
<accession>A0A5B6VM17</accession>
<evidence type="ECO:0000313" key="1">
    <source>
        <dbReference type="EMBL" id="KAA3470115.1"/>
    </source>
</evidence>
<proteinExistence type="predicted"/>
<name>A0A5B6VM17_9ROSI</name>
<gene>
    <name evidence="1" type="ORF">EPI10_015851</name>
</gene>
<comment type="caution">
    <text evidence="1">The sequence shown here is derived from an EMBL/GenBank/DDBJ whole genome shotgun (WGS) entry which is preliminary data.</text>
</comment>
<evidence type="ECO:0000313" key="2">
    <source>
        <dbReference type="Proteomes" id="UP000325315"/>
    </source>
</evidence>